<protein>
    <submittedName>
        <fullName evidence="6">Pyrroloquinoline quinone biosynthesis protein PqqE</fullName>
    </submittedName>
    <submittedName>
        <fullName evidence="7">Radical SAM protein</fullName>
    </submittedName>
</protein>
<dbReference type="GO" id="GO:0051536">
    <property type="term" value="F:iron-sulfur cluster binding"/>
    <property type="evidence" value="ECO:0007669"/>
    <property type="project" value="UniProtKB-KW"/>
</dbReference>
<evidence type="ECO:0000313" key="7">
    <source>
        <dbReference type="EMBL" id="MZS89397.1"/>
    </source>
</evidence>
<evidence type="ECO:0000259" key="5">
    <source>
        <dbReference type="PROSITE" id="PS51918"/>
    </source>
</evidence>
<dbReference type="InterPro" id="IPR023885">
    <property type="entry name" value="4Fe4S-binding_SPASM_dom"/>
</dbReference>
<dbReference type="Proteomes" id="UP000095712">
    <property type="component" value="Unassembled WGS sequence"/>
</dbReference>
<dbReference type="OrthoDB" id="7021155at2"/>
<keyword evidence="3" id="KW-0408">Iron</keyword>
<evidence type="ECO:0000313" key="9">
    <source>
        <dbReference type="Proteomes" id="UP000477156"/>
    </source>
</evidence>
<dbReference type="PROSITE" id="PS51918">
    <property type="entry name" value="RADICAL_SAM"/>
    <property type="match status" value="1"/>
</dbReference>
<dbReference type="Pfam" id="PF04055">
    <property type="entry name" value="Radical_SAM"/>
    <property type="match status" value="1"/>
</dbReference>
<dbReference type="Gene3D" id="3.20.20.70">
    <property type="entry name" value="Aldolase class I"/>
    <property type="match status" value="1"/>
</dbReference>
<reference evidence="7 9" key="2">
    <citation type="journal article" date="2019" name="Nat. Med.">
        <title>A library of human gut bacterial isolates paired with longitudinal multiomics data enables mechanistic microbiome research.</title>
        <authorList>
            <person name="Poyet M."/>
            <person name="Groussin M."/>
            <person name="Gibbons S.M."/>
            <person name="Avila-Pacheco J."/>
            <person name="Jiang X."/>
            <person name="Kearney S.M."/>
            <person name="Perrotta A.R."/>
            <person name="Berdy B."/>
            <person name="Zhao S."/>
            <person name="Lieberman T.D."/>
            <person name="Swanson P.K."/>
            <person name="Smith M."/>
            <person name="Roesemann S."/>
            <person name="Alexander J.E."/>
            <person name="Rich S.A."/>
            <person name="Livny J."/>
            <person name="Vlamakis H."/>
            <person name="Clish C."/>
            <person name="Bullock K."/>
            <person name="Deik A."/>
            <person name="Scott J."/>
            <person name="Pierce K.A."/>
            <person name="Xavier R.J."/>
            <person name="Alm E.J."/>
        </authorList>
    </citation>
    <scope>NUCLEOTIDE SEQUENCE [LARGE SCALE GENOMIC DNA]</scope>
    <source>
        <strain evidence="7 9">BIOML-A12</strain>
    </source>
</reference>
<proteinExistence type="predicted"/>
<dbReference type="InterPro" id="IPR058240">
    <property type="entry name" value="rSAM_sf"/>
</dbReference>
<evidence type="ECO:0000313" key="8">
    <source>
        <dbReference type="Proteomes" id="UP000095712"/>
    </source>
</evidence>
<dbReference type="InterPro" id="IPR050377">
    <property type="entry name" value="Radical_SAM_PqqE_MftC-like"/>
</dbReference>
<dbReference type="Pfam" id="PF13186">
    <property type="entry name" value="SPASM"/>
    <property type="match status" value="1"/>
</dbReference>
<evidence type="ECO:0000313" key="6">
    <source>
        <dbReference type="EMBL" id="CUQ12969.1"/>
    </source>
</evidence>
<dbReference type="GO" id="GO:0003824">
    <property type="term" value="F:catalytic activity"/>
    <property type="evidence" value="ECO:0007669"/>
    <property type="project" value="InterPro"/>
</dbReference>
<evidence type="ECO:0000256" key="3">
    <source>
        <dbReference type="ARBA" id="ARBA00023004"/>
    </source>
</evidence>
<gene>
    <name evidence="6" type="ORF">ERS852523_04076</name>
    <name evidence="7" type="ORF">GT712_10010</name>
</gene>
<dbReference type="EMBL" id="CZAW01000079">
    <property type="protein sequence ID" value="CUQ12969.1"/>
    <property type="molecule type" value="Genomic_DNA"/>
</dbReference>
<dbReference type="CDD" id="cd01335">
    <property type="entry name" value="Radical_SAM"/>
    <property type="match status" value="1"/>
</dbReference>
<dbReference type="GO" id="GO:0046872">
    <property type="term" value="F:metal ion binding"/>
    <property type="evidence" value="ECO:0007669"/>
    <property type="project" value="UniProtKB-KW"/>
</dbReference>
<keyword evidence="4" id="KW-0411">Iron-sulfur</keyword>
<dbReference type="PANTHER" id="PTHR11228">
    <property type="entry name" value="RADICAL SAM DOMAIN PROTEIN"/>
    <property type="match status" value="1"/>
</dbReference>
<dbReference type="InterPro" id="IPR013785">
    <property type="entry name" value="Aldolase_TIM"/>
</dbReference>
<accession>A0A174U1S7</accession>
<dbReference type="RefSeq" id="WP_055153842.1">
    <property type="nucleotide sequence ID" value="NZ_CZAW01000079.1"/>
</dbReference>
<dbReference type="SUPFAM" id="SSF102114">
    <property type="entry name" value="Radical SAM enzymes"/>
    <property type="match status" value="1"/>
</dbReference>
<sequence length="411" mass="47127">MENIYGFAEQLSIKKRIDNKIVISGLNNGNWVLSQIESIVLQEFNGGRDLEEILAILPGREVSIIKIYENFIDKGILVKNSARKIDLSAKWTLDEVFFELTKQCNLRCHHCYIPKEIEKKELGLEKWFQIVDSCKDLGVGLIKLTGGEAMLHPHFWDIVKYINKNGISMRLYTNGSCLNKKTVENLKTVGISEIQISLDGGTEETHDTFRNAPGNYKHILRTLPILIRFEIRVILSFTVTDYNVNEINLFIREARQFPNVKIVISPYINYHQTYQGDRFVDVSEETVEKLKECFENNKNIWSDKIKYSLSFSNRFIGYCGFGIYSLYIDSFGKIILCPLLGNIQLGTITDGIENIWENSKILMEYRSHTIADIEKCNTCKNVNVCKGGCRARAYFINGSILACDPVSCKMY</sequence>
<evidence type="ECO:0000256" key="1">
    <source>
        <dbReference type="ARBA" id="ARBA00022691"/>
    </source>
</evidence>
<dbReference type="SFLD" id="SFLDG01067">
    <property type="entry name" value="SPASM/twitch_domain_containing"/>
    <property type="match status" value="1"/>
</dbReference>
<name>A0A174U1S7_9FIRM</name>
<dbReference type="AlphaFoldDB" id="A0A174U1S7"/>
<dbReference type="PANTHER" id="PTHR11228:SF7">
    <property type="entry name" value="PQQA PEPTIDE CYCLASE"/>
    <property type="match status" value="1"/>
</dbReference>
<dbReference type="Proteomes" id="UP000477156">
    <property type="component" value="Unassembled WGS sequence"/>
</dbReference>
<dbReference type="SFLD" id="SFLDG01386">
    <property type="entry name" value="main_SPASM_domain-containing"/>
    <property type="match status" value="1"/>
</dbReference>
<reference evidence="6 8" key="1">
    <citation type="submission" date="2015-09" db="EMBL/GenBank/DDBJ databases">
        <authorList>
            <consortium name="Pathogen Informatics"/>
        </authorList>
    </citation>
    <scope>NUCLEOTIDE SEQUENCE [LARGE SCALE GENOMIC DNA]</scope>
    <source>
        <strain evidence="6 8">2789STDY5834911</strain>
    </source>
</reference>
<organism evidence="6 8">
    <name type="scientific">Blautia wexlerae</name>
    <dbReference type="NCBI Taxonomy" id="418240"/>
    <lineage>
        <taxon>Bacteria</taxon>
        <taxon>Bacillati</taxon>
        <taxon>Bacillota</taxon>
        <taxon>Clostridia</taxon>
        <taxon>Lachnospirales</taxon>
        <taxon>Lachnospiraceae</taxon>
        <taxon>Blautia</taxon>
    </lineage>
</organism>
<evidence type="ECO:0000256" key="4">
    <source>
        <dbReference type="ARBA" id="ARBA00023014"/>
    </source>
</evidence>
<dbReference type="InterPro" id="IPR007197">
    <property type="entry name" value="rSAM"/>
</dbReference>
<keyword evidence="2" id="KW-0479">Metal-binding</keyword>
<keyword evidence="1" id="KW-0949">S-adenosyl-L-methionine</keyword>
<feature type="domain" description="Radical SAM core" evidence="5">
    <location>
        <begin position="90"/>
        <end position="303"/>
    </location>
</feature>
<evidence type="ECO:0000256" key="2">
    <source>
        <dbReference type="ARBA" id="ARBA00022723"/>
    </source>
</evidence>
<dbReference type="NCBIfam" id="TIGR04085">
    <property type="entry name" value="rSAM_more_4Fe4S"/>
    <property type="match status" value="1"/>
</dbReference>
<dbReference type="SFLD" id="SFLDS00029">
    <property type="entry name" value="Radical_SAM"/>
    <property type="match status" value="1"/>
</dbReference>
<dbReference type="EMBL" id="WWVF01000017">
    <property type="protein sequence ID" value="MZS89397.1"/>
    <property type="molecule type" value="Genomic_DNA"/>
</dbReference>